<evidence type="ECO:0000259" key="2">
    <source>
        <dbReference type="SMART" id="SM00382"/>
    </source>
</evidence>
<dbReference type="SMART" id="SM00382">
    <property type="entry name" value="AAA"/>
    <property type="match status" value="1"/>
</dbReference>
<dbReference type="PANTHER" id="PTHR30486:SF15">
    <property type="entry name" value="TYPE II_IV SECRETION SYSTEM ATPASE"/>
    <property type="match status" value="1"/>
</dbReference>
<dbReference type="InterPro" id="IPR003593">
    <property type="entry name" value="AAA+_ATPase"/>
</dbReference>
<evidence type="ECO:0000313" key="3">
    <source>
        <dbReference type="EMBL" id="MBS6940817.1"/>
    </source>
</evidence>
<comment type="caution">
    <text evidence="3">The sequence shown here is derived from an EMBL/GenBank/DDBJ whole genome shotgun (WGS) entry which is preliminary data.</text>
</comment>
<dbReference type="GO" id="GO:0016887">
    <property type="term" value="F:ATP hydrolysis activity"/>
    <property type="evidence" value="ECO:0007669"/>
    <property type="project" value="InterPro"/>
</dbReference>
<dbReference type="Pfam" id="PF00437">
    <property type="entry name" value="T2SSE"/>
    <property type="match status" value="1"/>
</dbReference>
<dbReference type="Proteomes" id="UP000727506">
    <property type="component" value="Unassembled WGS sequence"/>
</dbReference>
<dbReference type="EMBL" id="JAGZSV010000070">
    <property type="protein sequence ID" value="MBS6940817.1"/>
    <property type="molecule type" value="Genomic_DNA"/>
</dbReference>
<organism evidence="3 4">
    <name type="scientific">Slackia piriformis</name>
    <dbReference type="NCBI Taxonomy" id="626934"/>
    <lineage>
        <taxon>Bacteria</taxon>
        <taxon>Bacillati</taxon>
        <taxon>Actinomycetota</taxon>
        <taxon>Coriobacteriia</taxon>
        <taxon>Eggerthellales</taxon>
        <taxon>Eggerthellaceae</taxon>
        <taxon>Slackia</taxon>
    </lineage>
</organism>
<proteinExistence type="inferred from homology"/>
<gene>
    <name evidence="3" type="ORF">KH142_04930</name>
</gene>
<dbReference type="Gene3D" id="3.40.50.300">
    <property type="entry name" value="P-loop containing nucleotide triphosphate hydrolases"/>
    <property type="match status" value="1"/>
</dbReference>
<dbReference type="SUPFAM" id="SSF52540">
    <property type="entry name" value="P-loop containing nucleoside triphosphate hydrolases"/>
    <property type="match status" value="1"/>
</dbReference>
<dbReference type="CDD" id="cd01130">
    <property type="entry name" value="VirB11-like_ATPase"/>
    <property type="match status" value="1"/>
</dbReference>
<sequence>MTLMERVGSAQAESGRFVSDANAWMLEELKDEVGAIIAGDTLASLAVDNPKRARSELKSAMRSVFSTAKWAARSGETKEQLAKELVDTVFGLGPLQSLVEDRDVTEIMVNGTSAVFVERFGVVEFQGALFVNATQLRSLIDRILAPLGRRVDESSPMVDARLPSGHRVNVVIPPIALDGPVVTIRKFAERTMRLEDMQESGSFDRRVAQFLRWAVAARKNVAVCGGTGSGKTTMLNALSCVIPKQERIVTIEDSAELRFNEHPHVVRLESRSSNAEGVGEVSIRDLVRNALRMRPDRIIVGECRGAEALDMLTAMNTGHDGSLTTLHANSPADMVMRLVTMVRYGMDLPVEVIEGNIASALDVVVQVSRGCDGRRFVSSLASVVRGVKDACVIEEAFSRASMDEQGCWKSVPIWIDEACGRGSIDECEVAAWKAECF</sequence>
<accession>A0A943YYX5</accession>
<comment type="similarity">
    <text evidence="1">Belongs to the GSP E family.</text>
</comment>
<name>A0A943YYX5_9ACTN</name>
<dbReference type="InterPro" id="IPR050921">
    <property type="entry name" value="T4SS_GSP_E_ATPase"/>
</dbReference>
<evidence type="ECO:0000313" key="4">
    <source>
        <dbReference type="Proteomes" id="UP000727506"/>
    </source>
</evidence>
<evidence type="ECO:0000256" key="1">
    <source>
        <dbReference type="ARBA" id="ARBA00006611"/>
    </source>
</evidence>
<reference evidence="3" key="1">
    <citation type="submission" date="2021-02" db="EMBL/GenBank/DDBJ databases">
        <title>Infant gut strain persistence is associated with maternal origin, phylogeny, and functional potential including surface adhesion and iron acquisition.</title>
        <authorList>
            <person name="Lou Y.C."/>
        </authorList>
    </citation>
    <scope>NUCLEOTIDE SEQUENCE</scope>
    <source>
        <strain evidence="3">L2_039_000G1_dasL2_039_000G1_concoct_11</strain>
    </source>
</reference>
<dbReference type="PANTHER" id="PTHR30486">
    <property type="entry name" value="TWITCHING MOTILITY PROTEIN PILT"/>
    <property type="match status" value="1"/>
</dbReference>
<dbReference type="InterPro" id="IPR027417">
    <property type="entry name" value="P-loop_NTPase"/>
</dbReference>
<dbReference type="AlphaFoldDB" id="A0A943YYX5"/>
<dbReference type="InterPro" id="IPR001482">
    <property type="entry name" value="T2SS/T4SS_dom"/>
</dbReference>
<protein>
    <submittedName>
        <fullName evidence="3">CpaF family protein</fullName>
    </submittedName>
</protein>
<feature type="domain" description="AAA+ ATPase" evidence="2">
    <location>
        <begin position="217"/>
        <end position="371"/>
    </location>
</feature>
<dbReference type="Gene3D" id="3.30.450.380">
    <property type="match status" value="1"/>
</dbReference>